<name>A0A8H7PRV2_MORIS</name>
<dbReference type="Pfam" id="PF07544">
    <property type="entry name" value="Med9"/>
    <property type="match status" value="1"/>
</dbReference>
<comment type="function">
    <text evidence="7">Component of the Mediator complex, a coactivator involved in the regulated transcription of nearly all RNA polymerase II-dependent genes. Mediator functions as a bridge to convey information from gene-specific regulatory proteins to the basal RNA polymerase II transcription machinery. Mediator is recruited to promoters by direct interactions with regulatory proteins and serves as a scaffold for the assembly of a functional preinitiation complex with RNA polymerase II and the general transcription factors.</text>
</comment>
<evidence type="ECO:0000313" key="9">
    <source>
        <dbReference type="Proteomes" id="UP000654370"/>
    </source>
</evidence>
<organism evidence="8 9">
    <name type="scientific">Mortierella isabellina</name>
    <name type="common">Filamentous fungus</name>
    <name type="synonym">Umbelopsis isabellina</name>
    <dbReference type="NCBI Taxonomy" id="91625"/>
    <lineage>
        <taxon>Eukaryota</taxon>
        <taxon>Fungi</taxon>
        <taxon>Fungi incertae sedis</taxon>
        <taxon>Mucoromycota</taxon>
        <taxon>Mucoromycotina</taxon>
        <taxon>Umbelopsidomycetes</taxon>
        <taxon>Umbelopsidales</taxon>
        <taxon>Umbelopsidaceae</taxon>
        <taxon>Umbelopsis</taxon>
    </lineage>
</organism>
<proteinExistence type="inferred from homology"/>
<dbReference type="InterPro" id="IPR011425">
    <property type="entry name" value="Med9"/>
</dbReference>
<evidence type="ECO:0000256" key="5">
    <source>
        <dbReference type="ARBA" id="ARBA00023163"/>
    </source>
</evidence>
<sequence length="125" mass="14049">MFEDLIVDSLPMTETEATAAPIVEDTSSVAFNKNDFVFLPSFLNIVELMQNGNDQVGIGRAVSELWEKFDHAQQVLSELPGIQYTKQEQEAILEQEKQLLDLRTQQLAKHLSSPPIENEATTKES</sequence>
<dbReference type="GO" id="GO:0016592">
    <property type="term" value="C:mediator complex"/>
    <property type="evidence" value="ECO:0007669"/>
    <property type="project" value="InterPro"/>
</dbReference>
<comment type="subunit">
    <text evidence="7">Component of the Mediator complex.</text>
</comment>
<keyword evidence="4 7" id="KW-0010">Activator</keyword>
<comment type="caution">
    <text evidence="8">The sequence shown here is derived from an EMBL/GenBank/DDBJ whole genome shotgun (WGS) entry which is preliminary data.</text>
</comment>
<evidence type="ECO:0000256" key="4">
    <source>
        <dbReference type="ARBA" id="ARBA00023159"/>
    </source>
</evidence>
<evidence type="ECO:0000256" key="1">
    <source>
        <dbReference type="ARBA" id="ARBA00004123"/>
    </source>
</evidence>
<protein>
    <recommendedName>
        <fullName evidence="7">Mediator of RNA polymerase II transcription subunit 9</fullName>
    </recommendedName>
    <alternativeName>
        <fullName evidence="7">Mediator complex subunit 9</fullName>
    </alternativeName>
</protein>
<gene>
    <name evidence="7" type="primary">MED9</name>
    <name evidence="8" type="ORF">INT43_001778</name>
</gene>
<reference evidence="8" key="1">
    <citation type="submission" date="2020-12" db="EMBL/GenBank/DDBJ databases">
        <title>Metabolic potential, ecology and presence of endohyphal bacteria is reflected in genomic diversity of Mucoromycotina.</title>
        <authorList>
            <person name="Muszewska A."/>
            <person name="Okrasinska A."/>
            <person name="Steczkiewicz K."/>
            <person name="Drgas O."/>
            <person name="Orlowska M."/>
            <person name="Perlinska-Lenart U."/>
            <person name="Aleksandrzak-Piekarczyk T."/>
            <person name="Szatraj K."/>
            <person name="Zielenkiewicz U."/>
            <person name="Pilsyk S."/>
            <person name="Malc E."/>
            <person name="Mieczkowski P."/>
            <person name="Kruszewska J.S."/>
            <person name="Biernat P."/>
            <person name="Pawlowska J."/>
        </authorList>
    </citation>
    <scope>NUCLEOTIDE SEQUENCE</scope>
    <source>
        <strain evidence="8">WA0000067209</strain>
    </source>
</reference>
<accession>A0A8H7PRV2</accession>
<evidence type="ECO:0000313" key="8">
    <source>
        <dbReference type="EMBL" id="KAG2178931.1"/>
    </source>
</evidence>
<evidence type="ECO:0000256" key="3">
    <source>
        <dbReference type="ARBA" id="ARBA00023015"/>
    </source>
</evidence>
<dbReference type="OrthoDB" id="5528926at2759"/>
<dbReference type="Proteomes" id="UP000654370">
    <property type="component" value="Unassembled WGS sequence"/>
</dbReference>
<dbReference type="AlphaFoldDB" id="A0A8H7PRV2"/>
<comment type="subcellular location">
    <subcellularLocation>
        <location evidence="1 7">Nucleus</location>
    </subcellularLocation>
</comment>
<evidence type="ECO:0000256" key="2">
    <source>
        <dbReference type="ARBA" id="ARBA00008089"/>
    </source>
</evidence>
<keyword evidence="9" id="KW-1185">Reference proteome</keyword>
<comment type="similarity">
    <text evidence="2 7">Belongs to the Mediator complex subunit 9 family.</text>
</comment>
<dbReference type="EMBL" id="JAEPQZ010000007">
    <property type="protein sequence ID" value="KAG2178931.1"/>
    <property type="molecule type" value="Genomic_DNA"/>
</dbReference>
<dbReference type="GO" id="GO:0006357">
    <property type="term" value="P:regulation of transcription by RNA polymerase II"/>
    <property type="evidence" value="ECO:0007669"/>
    <property type="project" value="InterPro"/>
</dbReference>
<keyword evidence="3 7" id="KW-0805">Transcription regulation</keyword>
<keyword evidence="6 7" id="KW-0539">Nucleus</keyword>
<keyword evidence="5 7" id="KW-0804">Transcription</keyword>
<dbReference type="GO" id="GO:0003712">
    <property type="term" value="F:transcription coregulator activity"/>
    <property type="evidence" value="ECO:0007669"/>
    <property type="project" value="InterPro"/>
</dbReference>
<evidence type="ECO:0000256" key="6">
    <source>
        <dbReference type="ARBA" id="ARBA00023242"/>
    </source>
</evidence>
<evidence type="ECO:0000256" key="7">
    <source>
        <dbReference type="RuleBase" id="RU364145"/>
    </source>
</evidence>